<dbReference type="GO" id="GO:0005524">
    <property type="term" value="F:ATP binding"/>
    <property type="evidence" value="ECO:0007669"/>
    <property type="project" value="InterPro"/>
</dbReference>
<dbReference type="SUPFAM" id="SSF52540">
    <property type="entry name" value="P-loop containing nucleoside triphosphate hydrolases"/>
    <property type="match status" value="1"/>
</dbReference>
<evidence type="ECO:0000313" key="6">
    <source>
        <dbReference type="EMBL" id="KAK9107924.1"/>
    </source>
</evidence>
<evidence type="ECO:0000256" key="4">
    <source>
        <dbReference type="ARBA" id="ARBA00023136"/>
    </source>
</evidence>
<dbReference type="GO" id="GO:0005886">
    <property type="term" value="C:plasma membrane"/>
    <property type="evidence" value="ECO:0007669"/>
    <property type="project" value="TreeGrafter"/>
</dbReference>
<dbReference type="EMBL" id="JBBNAF010000010">
    <property type="protein sequence ID" value="KAK9107924.1"/>
    <property type="molecule type" value="Genomic_DNA"/>
</dbReference>
<keyword evidence="4" id="KW-0472">Membrane</keyword>
<dbReference type="Gene3D" id="1.20.1560.10">
    <property type="entry name" value="ABC transporter type 1, transmembrane domain"/>
    <property type="match status" value="1"/>
</dbReference>
<dbReference type="PROSITE" id="PS50929">
    <property type="entry name" value="ABC_TM1F"/>
    <property type="match status" value="1"/>
</dbReference>
<keyword evidence="7" id="KW-1185">Reference proteome</keyword>
<dbReference type="InterPro" id="IPR003439">
    <property type="entry name" value="ABC_transporter-like_ATP-bd"/>
</dbReference>
<comment type="caution">
    <text evidence="6">The sequence shown here is derived from an EMBL/GenBank/DDBJ whole genome shotgun (WGS) entry which is preliminary data.</text>
</comment>
<dbReference type="AlphaFoldDB" id="A0AAP0I3X2"/>
<evidence type="ECO:0000256" key="2">
    <source>
        <dbReference type="ARBA" id="ARBA00022692"/>
    </source>
</evidence>
<dbReference type="Gene3D" id="3.40.50.300">
    <property type="entry name" value="P-loop containing nucleotide triphosphate hydrolases"/>
    <property type="match status" value="1"/>
</dbReference>
<sequence>MGLARKVRKEYIKAGAIAEQAISSIRTVYSFVGEKKTINEYTAALNGSMKLAEARSSQRRGNSESMGGETLQNVSGEVEFKNVKFAYPSRPTNVIFHNLNLKISAGKKLALVGVSGSGKSTVIALLERFYDPLDGQILLDGICHGAIK</sequence>
<dbReference type="Pfam" id="PF00005">
    <property type="entry name" value="ABC_tran"/>
    <property type="match status" value="1"/>
</dbReference>
<evidence type="ECO:0000256" key="1">
    <source>
        <dbReference type="ARBA" id="ARBA00004141"/>
    </source>
</evidence>
<dbReference type="InterPro" id="IPR027417">
    <property type="entry name" value="P-loop_NTPase"/>
</dbReference>
<accession>A0AAP0I3X2</accession>
<dbReference type="InterPro" id="IPR011527">
    <property type="entry name" value="ABC1_TM_dom"/>
</dbReference>
<evidence type="ECO:0000259" key="5">
    <source>
        <dbReference type="PROSITE" id="PS50929"/>
    </source>
</evidence>
<keyword evidence="2" id="KW-0812">Transmembrane</keyword>
<reference evidence="6 7" key="1">
    <citation type="submission" date="2024-01" db="EMBL/GenBank/DDBJ databases">
        <title>Genome assemblies of Stephania.</title>
        <authorList>
            <person name="Yang L."/>
        </authorList>
    </citation>
    <scope>NUCLEOTIDE SEQUENCE [LARGE SCALE GENOMIC DNA]</scope>
    <source>
        <strain evidence="6">YNDBR</strain>
        <tissue evidence="6">Leaf</tissue>
    </source>
</reference>
<feature type="domain" description="ABC transmembrane type-1" evidence="5">
    <location>
        <begin position="1"/>
        <end position="52"/>
    </location>
</feature>
<comment type="subcellular location">
    <subcellularLocation>
        <location evidence="1">Membrane</location>
        <topology evidence="1">Multi-pass membrane protein</topology>
    </subcellularLocation>
</comment>
<name>A0AAP0I3X2_9MAGN</name>
<protein>
    <recommendedName>
        <fullName evidence="5">ABC transmembrane type-1 domain-containing protein</fullName>
    </recommendedName>
</protein>
<dbReference type="Proteomes" id="UP001420932">
    <property type="component" value="Unassembled WGS sequence"/>
</dbReference>
<evidence type="ECO:0000256" key="3">
    <source>
        <dbReference type="ARBA" id="ARBA00022989"/>
    </source>
</evidence>
<evidence type="ECO:0000313" key="7">
    <source>
        <dbReference type="Proteomes" id="UP001420932"/>
    </source>
</evidence>
<dbReference type="GO" id="GO:0016887">
    <property type="term" value="F:ATP hydrolysis activity"/>
    <property type="evidence" value="ECO:0007669"/>
    <property type="project" value="InterPro"/>
</dbReference>
<keyword evidence="3" id="KW-1133">Transmembrane helix</keyword>
<dbReference type="InterPro" id="IPR039421">
    <property type="entry name" value="Type_1_exporter"/>
</dbReference>
<dbReference type="GO" id="GO:0140359">
    <property type="term" value="F:ABC-type transporter activity"/>
    <property type="evidence" value="ECO:0007669"/>
    <property type="project" value="InterPro"/>
</dbReference>
<gene>
    <name evidence="6" type="ORF">Syun_023935</name>
</gene>
<dbReference type="PANTHER" id="PTHR24222">
    <property type="entry name" value="ABC TRANSPORTER B FAMILY"/>
    <property type="match status" value="1"/>
</dbReference>
<proteinExistence type="predicted"/>
<dbReference type="InterPro" id="IPR036640">
    <property type="entry name" value="ABC1_TM_sf"/>
</dbReference>
<dbReference type="PANTHER" id="PTHR24222:SF79">
    <property type="entry name" value="ATP BINDING CASSETTE SUBFAMILY B"/>
    <property type="match status" value="1"/>
</dbReference>
<organism evidence="6 7">
    <name type="scientific">Stephania yunnanensis</name>
    <dbReference type="NCBI Taxonomy" id="152371"/>
    <lineage>
        <taxon>Eukaryota</taxon>
        <taxon>Viridiplantae</taxon>
        <taxon>Streptophyta</taxon>
        <taxon>Embryophyta</taxon>
        <taxon>Tracheophyta</taxon>
        <taxon>Spermatophyta</taxon>
        <taxon>Magnoliopsida</taxon>
        <taxon>Ranunculales</taxon>
        <taxon>Menispermaceae</taxon>
        <taxon>Menispermoideae</taxon>
        <taxon>Cissampelideae</taxon>
        <taxon>Stephania</taxon>
    </lineage>
</organism>